<dbReference type="InterPro" id="IPR038732">
    <property type="entry name" value="HpyO/CreE_NAD-binding"/>
</dbReference>
<name>A0ABV7FUB5_9PROT</name>
<gene>
    <name evidence="2" type="ORF">ACFOD4_01800</name>
</gene>
<proteinExistence type="predicted"/>
<dbReference type="Proteomes" id="UP001595593">
    <property type="component" value="Unassembled WGS sequence"/>
</dbReference>
<dbReference type="PANTHER" id="PTHR40254:SF1">
    <property type="entry name" value="BLR0577 PROTEIN"/>
    <property type="match status" value="1"/>
</dbReference>
<accession>A0ABV7FUB5</accession>
<protein>
    <submittedName>
        <fullName evidence="2">FAD/NAD(P)-binding protein</fullName>
    </submittedName>
</protein>
<feature type="domain" description="FAD-dependent urate hydroxylase HpyO/Asp monooxygenase CreE-like FAD/NAD(P)-binding" evidence="1">
    <location>
        <begin position="9"/>
        <end position="153"/>
    </location>
</feature>
<evidence type="ECO:0000313" key="2">
    <source>
        <dbReference type="EMBL" id="MFC3123780.1"/>
    </source>
</evidence>
<comment type="caution">
    <text evidence="2">The sequence shown here is derived from an EMBL/GenBank/DDBJ whole genome shotgun (WGS) entry which is preliminary data.</text>
</comment>
<dbReference type="EMBL" id="JBHRTN010000003">
    <property type="protein sequence ID" value="MFC3123780.1"/>
    <property type="molecule type" value="Genomic_DNA"/>
</dbReference>
<dbReference type="Gene3D" id="3.50.50.60">
    <property type="entry name" value="FAD/NAD(P)-binding domain"/>
    <property type="match status" value="1"/>
</dbReference>
<evidence type="ECO:0000313" key="3">
    <source>
        <dbReference type="Proteomes" id="UP001595593"/>
    </source>
</evidence>
<dbReference type="SUPFAM" id="SSF51905">
    <property type="entry name" value="FAD/NAD(P)-binding domain"/>
    <property type="match status" value="1"/>
</dbReference>
<evidence type="ECO:0000259" key="1">
    <source>
        <dbReference type="Pfam" id="PF13454"/>
    </source>
</evidence>
<dbReference type="Pfam" id="PF13454">
    <property type="entry name" value="NAD_binding_9"/>
    <property type="match status" value="1"/>
</dbReference>
<reference evidence="3" key="1">
    <citation type="journal article" date="2019" name="Int. J. Syst. Evol. Microbiol.">
        <title>The Global Catalogue of Microorganisms (GCM) 10K type strain sequencing project: providing services to taxonomists for standard genome sequencing and annotation.</title>
        <authorList>
            <consortium name="The Broad Institute Genomics Platform"/>
            <consortium name="The Broad Institute Genome Sequencing Center for Infectious Disease"/>
            <person name="Wu L."/>
            <person name="Ma J."/>
        </authorList>
    </citation>
    <scope>NUCLEOTIDE SEQUENCE [LARGE SCALE GENOMIC DNA]</scope>
    <source>
        <strain evidence="3">KCTC 52094</strain>
    </source>
</reference>
<dbReference type="InterPro" id="IPR036188">
    <property type="entry name" value="FAD/NAD-bd_sf"/>
</dbReference>
<organism evidence="2 3">
    <name type="scientific">Teichococcus globiformis</name>
    <dbReference type="NCBI Taxonomy" id="2307229"/>
    <lineage>
        <taxon>Bacteria</taxon>
        <taxon>Pseudomonadati</taxon>
        <taxon>Pseudomonadota</taxon>
        <taxon>Alphaproteobacteria</taxon>
        <taxon>Acetobacterales</taxon>
        <taxon>Roseomonadaceae</taxon>
        <taxon>Roseomonas</taxon>
    </lineage>
</organism>
<dbReference type="RefSeq" id="WP_379592991.1">
    <property type="nucleotide sequence ID" value="NZ_JBHRTN010000003.1"/>
</dbReference>
<dbReference type="PANTHER" id="PTHR40254">
    <property type="entry name" value="BLR0577 PROTEIN"/>
    <property type="match status" value="1"/>
</dbReference>
<sequence length="450" mass="47569">MSEAPPLLAIIGGGFSGTCLALQALAAMPERPVVMFEPANPGLGLAYATPDPRHLLNVPAGSMSLFPDQPADFTDWLATQPDAPPSPAEGGPVFAPRCLYGRYLRDRLAEAGSGLTHRDEAVTALLPRPGGGFVLQTATGEHLASHVALAVGGFAVAEPATPPFFGNPWDPAAVQNLDPEAPVLLVGLGLTAVDMLLSLRGQGHRGPVLGISRHGWAPLAHRPGAPPPAWPVPLEQGPGPLAALRIVRAELAKALPSGVPWQAVLDGVRPHVQRLWRGWSVAEKRRVLRHLRAAWAVHRHRVAPEIGAFLAAERDAGRFEVMPGRLADWHPEDQGAEVVIRRRGGGEERRQVARIIRCVGPDGASSWRGSEPVAGMLRSGLLAEDAVGLGLRAEADGQLLSATGEAVPGLVAIGPLTRGLLWEVTAVPEIRAQVAAALARPLSSFRFQFN</sequence>
<keyword evidence="3" id="KW-1185">Reference proteome</keyword>
<dbReference type="InterPro" id="IPR052189">
    <property type="entry name" value="L-asp_N-monooxygenase_NS-form"/>
</dbReference>